<dbReference type="CDD" id="cd14014">
    <property type="entry name" value="STKc_PknB_like"/>
    <property type="match status" value="1"/>
</dbReference>
<dbReference type="PROSITE" id="PS00107">
    <property type="entry name" value="PROTEIN_KINASE_ATP"/>
    <property type="match status" value="1"/>
</dbReference>
<dbReference type="Gene3D" id="3.30.200.20">
    <property type="entry name" value="Phosphorylase Kinase, domain 1"/>
    <property type="match status" value="1"/>
</dbReference>
<dbReference type="SUPFAM" id="SSF56112">
    <property type="entry name" value="Protein kinase-like (PK-like)"/>
    <property type="match status" value="1"/>
</dbReference>
<feature type="binding site" evidence="5">
    <location>
        <position position="46"/>
    </location>
    <ligand>
        <name>ATP</name>
        <dbReference type="ChEBI" id="CHEBI:30616"/>
    </ligand>
</feature>
<evidence type="ECO:0000256" key="1">
    <source>
        <dbReference type="ARBA" id="ARBA00022679"/>
    </source>
</evidence>
<keyword evidence="8" id="KW-1185">Reference proteome</keyword>
<evidence type="ECO:0000313" key="7">
    <source>
        <dbReference type="EMBL" id="SEG80776.1"/>
    </source>
</evidence>
<keyword evidence="4 5" id="KW-0067">ATP-binding</keyword>
<gene>
    <name evidence="7" type="ORF">SAMN04489712_113150</name>
</gene>
<dbReference type="PROSITE" id="PS50011">
    <property type="entry name" value="PROTEIN_KINASE_DOM"/>
    <property type="match status" value="1"/>
</dbReference>
<reference evidence="8" key="1">
    <citation type="submission" date="2016-10" db="EMBL/GenBank/DDBJ databases">
        <authorList>
            <person name="Varghese N."/>
            <person name="Submissions S."/>
        </authorList>
    </citation>
    <scope>NUCLEOTIDE SEQUENCE [LARGE SCALE GENOMIC DNA]</scope>
    <source>
        <strain evidence="8">DSM 43163</strain>
    </source>
</reference>
<dbReference type="Gene3D" id="2.40.128.630">
    <property type="match status" value="2"/>
</dbReference>
<keyword evidence="2 5" id="KW-0547">Nucleotide-binding</keyword>
<dbReference type="AlphaFoldDB" id="A0A1H6D8H5"/>
<dbReference type="SMART" id="SM00220">
    <property type="entry name" value="S_TKc"/>
    <property type="match status" value="1"/>
</dbReference>
<proteinExistence type="predicted"/>
<dbReference type="PANTHER" id="PTHR43289">
    <property type="entry name" value="MITOGEN-ACTIVATED PROTEIN KINASE KINASE KINASE 20-RELATED"/>
    <property type="match status" value="1"/>
</dbReference>
<evidence type="ECO:0000313" key="8">
    <source>
        <dbReference type="Proteomes" id="UP000236723"/>
    </source>
</evidence>
<evidence type="ECO:0000256" key="3">
    <source>
        <dbReference type="ARBA" id="ARBA00022777"/>
    </source>
</evidence>
<organism evidence="7 8">
    <name type="scientific">Thermomonospora echinospora</name>
    <dbReference type="NCBI Taxonomy" id="1992"/>
    <lineage>
        <taxon>Bacteria</taxon>
        <taxon>Bacillati</taxon>
        <taxon>Actinomycetota</taxon>
        <taxon>Actinomycetes</taxon>
        <taxon>Streptosporangiales</taxon>
        <taxon>Thermomonosporaceae</taxon>
        <taxon>Thermomonospora</taxon>
    </lineage>
</organism>
<evidence type="ECO:0000256" key="2">
    <source>
        <dbReference type="ARBA" id="ARBA00022741"/>
    </source>
</evidence>
<dbReference type="OrthoDB" id="155383at2"/>
<dbReference type="SMART" id="SM00564">
    <property type="entry name" value="PQQ"/>
    <property type="match status" value="7"/>
</dbReference>
<feature type="domain" description="Protein kinase" evidence="6">
    <location>
        <begin position="18"/>
        <end position="274"/>
    </location>
</feature>
<dbReference type="PANTHER" id="PTHR43289:SF34">
    <property type="entry name" value="SERINE_THREONINE-PROTEIN KINASE YBDM-RELATED"/>
    <property type="match status" value="1"/>
</dbReference>
<name>A0A1H6D8H5_9ACTN</name>
<protein>
    <submittedName>
        <fullName evidence="7">Serine/threonine protein kinase</fullName>
    </submittedName>
</protein>
<dbReference type="EMBL" id="FNVO01000013">
    <property type="protein sequence ID" value="SEG80776.1"/>
    <property type="molecule type" value="Genomic_DNA"/>
</dbReference>
<dbReference type="InterPro" id="IPR015943">
    <property type="entry name" value="WD40/YVTN_repeat-like_dom_sf"/>
</dbReference>
<dbReference type="InterPro" id="IPR018391">
    <property type="entry name" value="PQQ_b-propeller_rpt"/>
</dbReference>
<evidence type="ECO:0000256" key="5">
    <source>
        <dbReference type="PROSITE-ProRule" id="PRU10141"/>
    </source>
</evidence>
<dbReference type="InterPro" id="IPR002372">
    <property type="entry name" value="PQQ_rpt_dom"/>
</dbReference>
<dbReference type="SUPFAM" id="SSF50998">
    <property type="entry name" value="Quinoprotein alcohol dehydrogenase-like"/>
    <property type="match status" value="2"/>
</dbReference>
<keyword evidence="7" id="KW-0723">Serine/threonine-protein kinase</keyword>
<keyword evidence="3 7" id="KW-0418">Kinase</keyword>
<dbReference type="GO" id="GO:0004674">
    <property type="term" value="F:protein serine/threonine kinase activity"/>
    <property type="evidence" value="ECO:0007669"/>
    <property type="project" value="UniProtKB-KW"/>
</dbReference>
<accession>A0A1H6D8H5</accession>
<dbReference type="InterPro" id="IPR008271">
    <property type="entry name" value="Ser/Thr_kinase_AS"/>
</dbReference>
<dbReference type="Gene3D" id="1.10.510.10">
    <property type="entry name" value="Transferase(Phosphotransferase) domain 1"/>
    <property type="match status" value="1"/>
</dbReference>
<dbReference type="Pfam" id="PF00069">
    <property type="entry name" value="Pkinase"/>
    <property type="match status" value="1"/>
</dbReference>
<dbReference type="InterPro" id="IPR017441">
    <property type="entry name" value="Protein_kinase_ATP_BS"/>
</dbReference>
<dbReference type="Gene3D" id="2.130.10.10">
    <property type="entry name" value="YVTN repeat-like/Quinoprotein amine dehydrogenase"/>
    <property type="match status" value="1"/>
</dbReference>
<dbReference type="InterPro" id="IPR000719">
    <property type="entry name" value="Prot_kinase_dom"/>
</dbReference>
<keyword evidence="1" id="KW-0808">Transferase</keyword>
<dbReference type="Pfam" id="PF13360">
    <property type="entry name" value="PQQ_2"/>
    <property type="match status" value="2"/>
</dbReference>
<dbReference type="PROSITE" id="PS00108">
    <property type="entry name" value="PROTEIN_KINASE_ST"/>
    <property type="match status" value="1"/>
</dbReference>
<evidence type="ECO:0000256" key="4">
    <source>
        <dbReference type="ARBA" id="ARBA00022840"/>
    </source>
</evidence>
<dbReference type="InterPro" id="IPR011009">
    <property type="entry name" value="Kinase-like_dom_sf"/>
</dbReference>
<dbReference type="GO" id="GO:0005524">
    <property type="term" value="F:ATP binding"/>
    <property type="evidence" value="ECO:0007669"/>
    <property type="project" value="UniProtKB-UniRule"/>
</dbReference>
<dbReference type="RefSeq" id="WP_103941169.1">
    <property type="nucleotide sequence ID" value="NZ_FNVO01000013.1"/>
</dbReference>
<sequence length="665" mass="68565">MAGVGPLEADDPRRVGRYVLLGRLGAGGMGRVYLGRSPGGSLVAVKVVHAAYASDERFRERFRREVTAARAVSGAFTAPVIDADPDAASPWLVTAYLPGVSLQEAVKSHGPWPVPVAAALGAALAEALLSIHRAGIVHRDLKPSNVMLAVDGPRVIDFGIARAADAAAITRTGAVLGTPGYLAPEQALGEETGPAGDVFALGAVLVFTLTGNGPFGSGPMQQMLYRVVHEPPRLDGVTDPRLRALAAACLHKDPALRPAPTDLLRELGGGAAGVPRPPAPVAAQIERAAAARIPTRSVPRRVVLAGAGGAAAAALAAGTVWALTRPDGTVTTGDTEVATPTRPGRPGRLLWRYDASLAVRSTPAVARGLVLVGGESGRLYALDTASGRPRWQYAAGGEITTGVAVAGDVVITGCADGAVHGVDVRTGRRRWRRRVGVETFTPVVSGASVYVAARTQGDAGVIVRLAAADGALRWRHATVKPVAGALAVADGMVVVPDETLYALDAGSGSYQWRTDVDRAIGTAVWGRTVYCGTEVPTLQARDLGSGGPRWAFEPDDKIRGPVTRAGNVLYAADESGTVYALEESGRQRWRAQLSGAVLAPVTAAAGLLYVGAGDKRLYALNPTTGSIVWSYETGDAIAGSAAVVSGRSVFVGGTDGYVYAFHSGA</sequence>
<dbReference type="Proteomes" id="UP000236723">
    <property type="component" value="Unassembled WGS sequence"/>
</dbReference>
<evidence type="ECO:0000259" key="6">
    <source>
        <dbReference type="PROSITE" id="PS50011"/>
    </source>
</evidence>
<dbReference type="InterPro" id="IPR011047">
    <property type="entry name" value="Quinoprotein_ADH-like_sf"/>
</dbReference>